<organism evidence="1 2">
    <name type="scientific">Paractinoplanes globisporus</name>
    <dbReference type="NCBI Taxonomy" id="113565"/>
    <lineage>
        <taxon>Bacteria</taxon>
        <taxon>Bacillati</taxon>
        <taxon>Actinomycetota</taxon>
        <taxon>Actinomycetes</taxon>
        <taxon>Micromonosporales</taxon>
        <taxon>Micromonosporaceae</taxon>
        <taxon>Paractinoplanes</taxon>
    </lineage>
</organism>
<dbReference type="Proteomes" id="UP001602245">
    <property type="component" value="Unassembled WGS sequence"/>
</dbReference>
<sequence length="477" mass="52754">MMIRLGIVRAISYGMFGPPEEFMPQLRRLGAGLVRVYVYWAQVEPRPGEYDWRVVDALLAQLQPADDVWVTVCSSSPWATQVPTDFQPPSPATDDEAYRRFVRKLVERFDGRVGWWQCNNEPSNAGLLWAGTADEYVHQLRIFAREVRAADATARVVLGGCGYDMLSSPVGSEPWQFFDTVVGAAGDSFDCFDVHLYDDPRHVPGHVRRARDLMRSHGYEKEIVVGEHNGPTLFDFPGALAALEQAMMAAFAESAQVPAAAMSTADLAGQLVAETPDRRALRRLYDDVDRQPRELRMFMADPPAELAALRNRVACRQLVQRALLALAEGVRTLVCWNLAAVIGGYSDPYNVMDLMFGTLVLADWRDGRIADIRPTGHAHQLLARHVAGARGVEPLDIGGAHAFRIATATGPDRLVAWADNDDPLDESRPPRRLRLPWPSDAAKATDVFGHHPSLRLDAGWVEVEVGATPVFITAPEA</sequence>
<protein>
    <submittedName>
        <fullName evidence="1">Uncharacterized protein</fullName>
    </submittedName>
</protein>
<evidence type="ECO:0000313" key="2">
    <source>
        <dbReference type="Proteomes" id="UP001602245"/>
    </source>
</evidence>
<dbReference type="PANTHER" id="PTHR12631">
    <property type="entry name" value="ALPHA-L-IDURONIDASE"/>
    <property type="match status" value="1"/>
</dbReference>
<comment type="caution">
    <text evidence="1">The sequence shown here is derived from an EMBL/GenBank/DDBJ whole genome shotgun (WGS) entry which is preliminary data.</text>
</comment>
<accession>A0ABW6WL42</accession>
<evidence type="ECO:0000313" key="1">
    <source>
        <dbReference type="EMBL" id="MFF5293997.1"/>
    </source>
</evidence>
<keyword evidence="2" id="KW-1185">Reference proteome</keyword>
<dbReference type="RefSeq" id="WP_157296008.1">
    <property type="nucleotide sequence ID" value="NZ_JBIAZU010000006.1"/>
</dbReference>
<dbReference type="SUPFAM" id="SSF51445">
    <property type="entry name" value="(Trans)glycosidases"/>
    <property type="match status" value="1"/>
</dbReference>
<dbReference type="EMBL" id="JBIAZU010000006">
    <property type="protein sequence ID" value="MFF5293997.1"/>
    <property type="molecule type" value="Genomic_DNA"/>
</dbReference>
<dbReference type="Gene3D" id="3.20.20.80">
    <property type="entry name" value="Glycosidases"/>
    <property type="match status" value="1"/>
</dbReference>
<name>A0ABW6WL42_9ACTN</name>
<gene>
    <name evidence="1" type="ORF">ACFY35_31570</name>
</gene>
<proteinExistence type="predicted"/>
<reference evidence="1 2" key="1">
    <citation type="submission" date="2024-10" db="EMBL/GenBank/DDBJ databases">
        <title>The Natural Products Discovery Center: Release of the First 8490 Sequenced Strains for Exploring Actinobacteria Biosynthetic Diversity.</title>
        <authorList>
            <person name="Kalkreuter E."/>
            <person name="Kautsar S.A."/>
            <person name="Yang D."/>
            <person name="Bader C.D."/>
            <person name="Teijaro C.N."/>
            <person name="Fluegel L."/>
            <person name="Davis C.M."/>
            <person name="Simpson J.R."/>
            <person name="Lauterbach L."/>
            <person name="Steele A.D."/>
            <person name="Gui C."/>
            <person name="Meng S."/>
            <person name="Li G."/>
            <person name="Viehrig K."/>
            <person name="Ye F."/>
            <person name="Su P."/>
            <person name="Kiefer A.F."/>
            <person name="Nichols A."/>
            <person name="Cepeda A.J."/>
            <person name="Yan W."/>
            <person name="Fan B."/>
            <person name="Jiang Y."/>
            <person name="Adhikari A."/>
            <person name="Zheng C.-J."/>
            <person name="Schuster L."/>
            <person name="Cowan T.M."/>
            <person name="Smanski M.J."/>
            <person name="Chevrette M.G."/>
            <person name="De Carvalho L.P.S."/>
            <person name="Shen B."/>
        </authorList>
    </citation>
    <scope>NUCLEOTIDE SEQUENCE [LARGE SCALE GENOMIC DNA]</scope>
    <source>
        <strain evidence="1 2">NPDC000087</strain>
    </source>
</reference>
<dbReference type="InterPro" id="IPR017853">
    <property type="entry name" value="GH"/>
</dbReference>
<dbReference type="InterPro" id="IPR051923">
    <property type="entry name" value="Glycosyl_Hydrolase_39"/>
</dbReference>
<dbReference type="PANTHER" id="PTHR12631:SF10">
    <property type="entry name" value="BETA-XYLOSIDASE-LIKE PROTEIN-RELATED"/>
    <property type="match status" value="1"/>
</dbReference>